<organism evidence="2 3">
    <name type="scientific">Bacteriovorax antarcticus</name>
    <dbReference type="NCBI Taxonomy" id="3088717"/>
    <lineage>
        <taxon>Bacteria</taxon>
        <taxon>Pseudomonadati</taxon>
        <taxon>Bdellovibrionota</taxon>
        <taxon>Bacteriovoracia</taxon>
        <taxon>Bacteriovoracales</taxon>
        <taxon>Bacteriovoracaceae</taxon>
        <taxon>Bacteriovorax</taxon>
    </lineage>
</organism>
<sequence>MFSKAHVLLILLCSSLSVSSYANSKKPLAWQIKNKTWTKSYEKSYEEFIASIGKAKQAGVCHTTSDCIKSPVANPQFYNLNPDSLMDVFSDCADLPYILRAYFSWMNDLPFTYPVELTQAPLKTAEADALMKQLDDLYIQLDKAGMIKKQVIKRQIKELRKKIYGGSGVDIRYNSGGNKIVSKLYIKNGDNVNKVLVDVANAISTATFRTDAANNTTTKLFRDTYPVAITKAAIKPGTVLYDPNGHIAVVFDVTKNGKVHLIDAHPDNSLTAITYGEKFSQTNVEIGGGFSNWRPFNVETGEVQAATNEELPDYSLEQFERKKPFEFNNVQMSFHEYVRNKLSQGALIYYPVTELNELMEEICHDVKEREMAVNASLAAGIQNQNHPDVLPSNIYGTDGDWESYSSPSRDARLKASIREGRQLMQKIIQGHKDGDKNVQYEGTDLEGELQRTYEASASKCTIDVKKTSGGVQTLTLNTILKNIFKLSFDPYHCVELRWGLTDAESLKSCNQSKEKIEWYNAEQGLRNLIDRDYSVKMDYSLRELPSMPLSKTPEENISIVDVLN</sequence>
<gene>
    <name evidence="2" type="ORF">SHI21_08270</name>
</gene>
<keyword evidence="1" id="KW-0732">Signal</keyword>
<comment type="caution">
    <text evidence="2">The sequence shown here is derived from an EMBL/GenBank/DDBJ whole genome shotgun (WGS) entry which is preliminary data.</text>
</comment>
<accession>A0ABU5VT21</accession>
<reference evidence="2 3" key="1">
    <citation type="submission" date="2023-11" db="EMBL/GenBank/DDBJ databases">
        <title>A Novel Polar Bacteriovorax (B. antarcticus) Isolated from the Biocrust in Antarctica.</title>
        <authorList>
            <person name="Mun W."/>
            <person name="Choi S.Y."/>
            <person name="Mitchell R.J."/>
        </authorList>
    </citation>
    <scope>NUCLEOTIDE SEQUENCE [LARGE SCALE GENOMIC DNA]</scope>
    <source>
        <strain evidence="2 3">PP10</strain>
    </source>
</reference>
<dbReference type="EMBL" id="JAYGJQ010000001">
    <property type="protein sequence ID" value="MEA9356193.1"/>
    <property type="molecule type" value="Genomic_DNA"/>
</dbReference>
<feature type="signal peptide" evidence="1">
    <location>
        <begin position="1"/>
        <end position="22"/>
    </location>
</feature>
<dbReference type="RefSeq" id="WP_323575873.1">
    <property type="nucleotide sequence ID" value="NZ_JAYGJQ010000001.1"/>
</dbReference>
<protein>
    <submittedName>
        <fullName evidence="2">Uncharacterized protein</fullName>
    </submittedName>
</protein>
<evidence type="ECO:0000313" key="2">
    <source>
        <dbReference type="EMBL" id="MEA9356193.1"/>
    </source>
</evidence>
<evidence type="ECO:0000256" key="1">
    <source>
        <dbReference type="SAM" id="SignalP"/>
    </source>
</evidence>
<keyword evidence="3" id="KW-1185">Reference proteome</keyword>
<name>A0ABU5VT21_9BACT</name>
<dbReference type="Proteomes" id="UP001302274">
    <property type="component" value="Unassembled WGS sequence"/>
</dbReference>
<evidence type="ECO:0000313" key="3">
    <source>
        <dbReference type="Proteomes" id="UP001302274"/>
    </source>
</evidence>
<proteinExistence type="predicted"/>
<feature type="chain" id="PRO_5047337901" evidence="1">
    <location>
        <begin position="23"/>
        <end position="564"/>
    </location>
</feature>